<gene>
    <name evidence="1" type="ORF">HBE96_08850</name>
</gene>
<evidence type="ECO:0000313" key="1">
    <source>
        <dbReference type="EMBL" id="NMM62804.1"/>
    </source>
</evidence>
<organism evidence="1 2">
    <name type="scientific">Clostridium muellerianum</name>
    <dbReference type="NCBI Taxonomy" id="2716538"/>
    <lineage>
        <taxon>Bacteria</taxon>
        <taxon>Bacillati</taxon>
        <taxon>Bacillota</taxon>
        <taxon>Clostridia</taxon>
        <taxon>Eubacteriales</taxon>
        <taxon>Clostridiaceae</taxon>
        <taxon>Clostridium</taxon>
    </lineage>
</organism>
<keyword evidence="2" id="KW-1185">Reference proteome</keyword>
<proteinExistence type="predicted"/>
<name>A0A7Y0HMB2_9CLOT</name>
<dbReference type="InterPro" id="IPR024997">
    <property type="entry name" value="DUF3892"/>
</dbReference>
<protein>
    <submittedName>
        <fullName evidence="1">DUF3892 domain-containing protein</fullName>
    </submittedName>
</protein>
<sequence>MKITKIRKNADGDITNVLTDEGIEMDVSKAVALAKLGQVDSVIVRKNKNGNDVIVSSSNSSLENNLDNLPTF</sequence>
<evidence type="ECO:0000313" key="2">
    <source>
        <dbReference type="Proteomes" id="UP000537131"/>
    </source>
</evidence>
<accession>A0A7Y0HMB2</accession>
<comment type="caution">
    <text evidence="1">The sequence shown here is derived from an EMBL/GenBank/DDBJ whole genome shotgun (WGS) entry which is preliminary data.</text>
</comment>
<dbReference type="AlphaFoldDB" id="A0A7Y0HMB2"/>
<dbReference type="RefSeq" id="WP_169297397.1">
    <property type="nucleotide sequence ID" value="NZ_JABBNI010000014.1"/>
</dbReference>
<reference evidence="1 2" key="2">
    <citation type="submission" date="2020-06" db="EMBL/GenBank/DDBJ databases">
        <title>Complete Genome Sequence of Clostridium muelleri sp. nov. P21T, an Acid-Alcohol Producing Acetogen Isolated from Old Hay.</title>
        <authorList>
            <person name="Duncan K.E."/>
            <person name="Tanner R.S."/>
        </authorList>
    </citation>
    <scope>NUCLEOTIDE SEQUENCE [LARGE SCALE GENOMIC DNA]</scope>
    <source>
        <strain evidence="1 2">P21</strain>
    </source>
</reference>
<dbReference type="Proteomes" id="UP000537131">
    <property type="component" value="Unassembled WGS sequence"/>
</dbReference>
<dbReference type="EMBL" id="JABBNI010000014">
    <property type="protein sequence ID" value="NMM62804.1"/>
    <property type="molecule type" value="Genomic_DNA"/>
</dbReference>
<dbReference type="Pfam" id="PF13031">
    <property type="entry name" value="DUF3892"/>
    <property type="match status" value="1"/>
</dbReference>
<reference evidence="1 2" key="1">
    <citation type="submission" date="2020-04" db="EMBL/GenBank/DDBJ databases">
        <authorList>
            <person name="Doyle D.A."/>
        </authorList>
    </citation>
    <scope>NUCLEOTIDE SEQUENCE [LARGE SCALE GENOMIC DNA]</scope>
    <source>
        <strain evidence="1 2">P21</strain>
    </source>
</reference>